<dbReference type="Pfam" id="PF04542">
    <property type="entry name" value="Sigma70_r2"/>
    <property type="match status" value="1"/>
</dbReference>
<keyword evidence="3" id="KW-0731">Sigma factor</keyword>
<evidence type="ECO:0000259" key="6">
    <source>
        <dbReference type="Pfam" id="PF08281"/>
    </source>
</evidence>
<dbReference type="NCBIfam" id="TIGR02937">
    <property type="entry name" value="sigma70-ECF"/>
    <property type="match status" value="1"/>
</dbReference>
<organism evidence="7 8">
    <name type="scientific">Variovorax ginsengisoli</name>
    <dbReference type="NCBI Taxonomy" id="363844"/>
    <lineage>
        <taxon>Bacteria</taxon>
        <taxon>Pseudomonadati</taxon>
        <taxon>Pseudomonadota</taxon>
        <taxon>Betaproteobacteria</taxon>
        <taxon>Burkholderiales</taxon>
        <taxon>Comamonadaceae</taxon>
        <taxon>Variovorax</taxon>
    </lineage>
</organism>
<feature type="domain" description="RNA polymerase sigma-70 region 2" evidence="5">
    <location>
        <begin position="1"/>
        <end position="67"/>
    </location>
</feature>
<comment type="similarity">
    <text evidence="1">Belongs to the sigma-70 factor family. ECF subfamily.</text>
</comment>
<keyword evidence="8" id="KW-1185">Reference proteome</keyword>
<dbReference type="PANTHER" id="PTHR43133:SF63">
    <property type="entry name" value="RNA POLYMERASE SIGMA FACTOR FECI-RELATED"/>
    <property type="match status" value="1"/>
</dbReference>
<dbReference type="EMBL" id="JAUSRO010000009">
    <property type="protein sequence ID" value="MDP9900699.1"/>
    <property type="molecule type" value="Genomic_DNA"/>
</dbReference>
<dbReference type="InterPro" id="IPR013324">
    <property type="entry name" value="RNA_pol_sigma_r3/r4-like"/>
</dbReference>
<dbReference type="SUPFAM" id="SSF88946">
    <property type="entry name" value="Sigma2 domain of RNA polymerase sigma factors"/>
    <property type="match status" value="1"/>
</dbReference>
<accession>A0ABT9S8M4</accession>
<dbReference type="PANTHER" id="PTHR43133">
    <property type="entry name" value="RNA POLYMERASE ECF-TYPE SIGMA FACTO"/>
    <property type="match status" value="1"/>
</dbReference>
<protein>
    <submittedName>
        <fullName evidence="7">RNA polymerase sigma-70 factor (ECF subfamily)</fullName>
    </submittedName>
</protein>
<dbReference type="Gene3D" id="1.10.10.10">
    <property type="entry name" value="Winged helix-like DNA-binding domain superfamily/Winged helix DNA-binding domain"/>
    <property type="match status" value="1"/>
</dbReference>
<sequence>MVARYYSELVSFFSRSLNDRDAARDLVQEAYARVLALHLRGTELLDPRALLYRTGKNLAISGFRHREAEARMLRTLALVRDDSTPSVEQHVDARLRLERLLARLGAMPRKRREAFILVRIYGHSYAEAAVHMGVSTDAIDRHVVRAVMDCARFRG</sequence>
<dbReference type="InterPro" id="IPR014284">
    <property type="entry name" value="RNA_pol_sigma-70_dom"/>
</dbReference>
<evidence type="ECO:0000256" key="4">
    <source>
        <dbReference type="ARBA" id="ARBA00023163"/>
    </source>
</evidence>
<dbReference type="InterPro" id="IPR007627">
    <property type="entry name" value="RNA_pol_sigma70_r2"/>
</dbReference>
<dbReference type="Pfam" id="PF08281">
    <property type="entry name" value="Sigma70_r4_2"/>
    <property type="match status" value="1"/>
</dbReference>
<gene>
    <name evidence="7" type="ORF">J2W36_002965</name>
</gene>
<evidence type="ECO:0000256" key="3">
    <source>
        <dbReference type="ARBA" id="ARBA00023082"/>
    </source>
</evidence>
<evidence type="ECO:0000256" key="1">
    <source>
        <dbReference type="ARBA" id="ARBA00010641"/>
    </source>
</evidence>
<proteinExistence type="inferred from homology"/>
<comment type="caution">
    <text evidence="7">The sequence shown here is derived from an EMBL/GenBank/DDBJ whole genome shotgun (WGS) entry which is preliminary data.</text>
</comment>
<reference evidence="7 8" key="1">
    <citation type="submission" date="2023-07" db="EMBL/GenBank/DDBJ databases">
        <title>Sorghum-associated microbial communities from plants grown in Nebraska, USA.</title>
        <authorList>
            <person name="Schachtman D."/>
        </authorList>
    </citation>
    <scope>NUCLEOTIDE SEQUENCE [LARGE SCALE GENOMIC DNA]</scope>
    <source>
        <strain evidence="7 8">DS1607</strain>
    </source>
</reference>
<dbReference type="Gene3D" id="1.10.1740.10">
    <property type="match status" value="1"/>
</dbReference>
<dbReference type="SUPFAM" id="SSF88659">
    <property type="entry name" value="Sigma3 and sigma4 domains of RNA polymerase sigma factors"/>
    <property type="match status" value="1"/>
</dbReference>
<evidence type="ECO:0000313" key="8">
    <source>
        <dbReference type="Proteomes" id="UP001226867"/>
    </source>
</evidence>
<keyword evidence="4" id="KW-0804">Transcription</keyword>
<dbReference type="InterPro" id="IPR039425">
    <property type="entry name" value="RNA_pol_sigma-70-like"/>
</dbReference>
<dbReference type="InterPro" id="IPR013325">
    <property type="entry name" value="RNA_pol_sigma_r2"/>
</dbReference>
<evidence type="ECO:0000259" key="5">
    <source>
        <dbReference type="Pfam" id="PF04542"/>
    </source>
</evidence>
<evidence type="ECO:0000313" key="7">
    <source>
        <dbReference type="EMBL" id="MDP9900699.1"/>
    </source>
</evidence>
<keyword evidence="2" id="KW-0805">Transcription regulation</keyword>
<evidence type="ECO:0000256" key="2">
    <source>
        <dbReference type="ARBA" id="ARBA00023015"/>
    </source>
</evidence>
<name>A0ABT9S8M4_9BURK</name>
<dbReference type="InterPro" id="IPR013249">
    <property type="entry name" value="RNA_pol_sigma70_r4_t2"/>
</dbReference>
<dbReference type="RefSeq" id="WP_307690510.1">
    <property type="nucleotide sequence ID" value="NZ_JAUSRO010000009.1"/>
</dbReference>
<dbReference type="Proteomes" id="UP001226867">
    <property type="component" value="Unassembled WGS sequence"/>
</dbReference>
<dbReference type="InterPro" id="IPR036388">
    <property type="entry name" value="WH-like_DNA-bd_sf"/>
</dbReference>
<feature type="domain" description="RNA polymerase sigma factor 70 region 4 type 2" evidence="6">
    <location>
        <begin position="98"/>
        <end position="150"/>
    </location>
</feature>